<dbReference type="Proteomes" id="UP001210126">
    <property type="component" value="Unassembled WGS sequence"/>
</dbReference>
<proteinExistence type="predicted"/>
<evidence type="ECO:0000313" key="2">
    <source>
        <dbReference type="Proteomes" id="UP001210126"/>
    </source>
</evidence>
<organism evidence="1 2">
    <name type="scientific">Parabacteroides distasonis</name>
    <dbReference type="NCBI Taxonomy" id="823"/>
    <lineage>
        <taxon>Bacteria</taxon>
        <taxon>Pseudomonadati</taxon>
        <taxon>Bacteroidota</taxon>
        <taxon>Bacteroidia</taxon>
        <taxon>Bacteroidales</taxon>
        <taxon>Tannerellaceae</taxon>
        <taxon>Parabacteroides</taxon>
    </lineage>
</organism>
<reference evidence="1" key="1">
    <citation type="submission" date="2023-01" db="EMBL/GenBank/DDBJ databases">
        <title>Human gut microbiome strain richness.</title>
        <authorList>
            <person name="Chen-Liaw A."/>
        </authorList>
    </citation>
    <scope>NUCLEOTIDE SEQUENCE</scope>
    <source>
        <strain evidence="1">RTP21484st1_E5_RTP21484_190118</strain>
    </source>
</reference>
<accession>A0AB35JFP8</accession>
<name>A0AB35JFP8_PARDI</name>
<evidence type="ECO:0000313" key="1">
    <source>
        <dbReference type="EMBL" id="MDB9005391.1"/>
    </source>
</evidence>
<dbReference type="AlphaFoldDB" id="A0AB35JFP8"/>
<dbReference type="EMBL" id="JAQMPJ010000007">
    <property type="protein sequence ID" value="MDB9005391.1"/>
    <property type="molecule type" value="Genomic_DNA"/>
</dbReference>
<protein>
    <submittedName>
        <fullName evidence="1">Uncharacterized protein</fullName>
    </submittedName>
</protein>
<sequence>MIKTILLGYASQESDKVRSVSYSFFAKTQSGNNQTIRWKSAFYLSDTQIQIYSAIPTGGNNVIHRQSNE</sequence>
<comment type="caution">
    <text evidence="1">The sequence shown here is derived from an EMBL/GenBank/DDBJ whole genome shotgun (WGS) entry which is preliminary data.</text>
</comment>
<gene>
    <name evidence="1" type="ORF">PN599_10280</name>
</gene>